<dbReference type="Pfam" id="PF13414">
    <property type="entry name" value="TPR_11"/>
    <property type="match status" value="1"/>
</dbReference>
<dbReference type="Pfam" id="PF13432">
    <property type="entry name" value="TPR_16"/>
    <property type="match status" value="2"/>
</dbReference>
<evidence type="ECO:0000313" key="7">
    <source>
        <dbReference type="Proteomes" id="UP000544222"/>
    </source>
</evidence>
<dbReference type="Proteomes" id="UP000544222">
    <property type="component" value="Unassembled WGS sequence"/>
</dbReference>
<proteinExistence type="predicted"/>
<name>A0A7W5DPF2_9PORP</name>
<dbReference type="SMART" id="SM00028">
    <property type="entry name" value="TPR"/>
    <property type="match status" value="12"/>
</dbReference>
<dbReference type="InterPro" id="IPR019734">
    <property type="entry name" value="TPR_rpt"/>
</dbReference>
<organism evidence="6 7">
    <name type="scientific">Microbacter margulisiae</name>
    <dbReference type="NCBI Taxonomy" id="1350067"/>
    <lineage>
        <taxon>Bacteria</taxon>
        <taxon>Pseudomonadati</taxon>
        <taxon>Bacteroidota</taxon>
        <taxon>Bacteroidia</taxon>
        <taxon>Bacteroidales</taxon>
        <taxon>Porphyromonadaceae</taxon>
        <taxon>Microbacter</taxon>
    </lineage>
</organism>
<gene>
    <name evidence="6" type="ORF">FHX64_000822</name>
</gene>
<keyword evidence="1" id="KW-0677">Repeat</keyword>
<evidence type="ECO:0000256" key="2">
    <source>
        <dbReference type="ARBA" id="ARBA00022803"/>
    </source>
</evidence>
<dbReference type="Gene3D" id="1.25.40.10">
    <property type="entry name" value="Tetratricopeptide repeat domain"/>
    <property type="match status" value="5"/>
</dbReference>
<dbReference type="PANTHER" id="PTHR44858:SF1">
    <property type="entry name" value="UDP-N-ACETYLGLUCOSAMINE--PEPTIDE N-ACETYLGLUCOSAMINYLTRANSFERASE SPINDLY-RELATED"/>
    <property type="match status" value="1"/>
</dbReference>
<keyword evidence="7" id="KW-1185">Reference proteome</keyword>
<feature type="signal peptide" evidence="5">
    <location>
        <begin position="1"/>
        <end position="20"/>
    </location>
</feature>
<evidence type="ECO:0000256" key="4">
    <source>
        <dbReference type="SAM" id="MobiDB-lite"/>
    </source>
</evidence>
<feature type="repeat" description="TPR" evidence="3">
    <location>
        <begin position="297"/>
        <end position="330"/>
    </location>
</feature>
<comment type="caution">
    <text evidence="6">The sequence shown here is derived from an EMBL/GenBank/DDBJ whole genome shotgun (WGS) entry which is preliminary data.</text>
</comment>
<dbReference type="PROSITE" id="PS50005">
    <property type="entry name" value="TPR"/>
    <property type="match status" value="5"/>
</dbReference>
<dbReference type="InterPro" id="IPR011990">
    <property type="entry name" value="TPR-like_helical_dom_sf"/>
</dbReference>
<keyword evidence="2 3" id="KW-0802">TPR repeat</keyword>
<reference evidence="6 7" key="1">
    <citation type="submission" date="2020-08" db="EMBL/GenBank/DDBJ databases">
        <title>Genomic Encyclopedia of Type Strains, Phase IV (KMG-IV): sequencing the most valuable type-strain genomes for metagenomic binning, comparative biology and taxonomic classification.</title>
        <authorList>
            <person name="Goeker M."/>
        </authorList>
    </citation>
    <scope>NUCLEOTIDE SEQUENCE [LARGE SCALE GENOMIC DNA]</scope>
    <source>
        <strain evidence="6 7">DSM 27471</strain>
    </source>
</reference>
<dbReference type="InterPro" id="IPR050498">
    <property type="entry name" value="Ycf3"/>
</dbReference>
<dbReference type="RefSeq" id="WP_183412517.1">
    <property type="nucleotide sequence ID" value="NZ_JACHYB010000001.1"/>
</dbReference>
<dbReference type="GO" id="GO:0009279">
    <property type="term" value="C:cell outer membrane"/>
    <property type="evidence" value="ECO:0007669"/>
    <property type="project" value="TreeGrafter"/>
</dbReference>
<dbReference type="PROSITE" id="PS50293">
    <property type="entry name" value="TPR_REGION"/>
    <property type="match status" value="1"/>
</dbReference>
<evidence type="ECO:0000256" key="5">
    <source>
        <dbReference type="SAM" id="SignalP"/>
    </source>
</evidence>
<evidence type="ECO:0000313" key="6">
    <source>
        <dbReference type="EMBL" id="MBB3186659.1"/>
    </source>
</evidence>
<feature type="chain" id="PRO_5030663490" evidence="5">
    <location>
        <begin position="21"/>
        <end position="670"/>
    </location>
</feature>
<evidence type="ECO:0000256" key="1">
    <source>
        <dbReference type="ARBA" id="ARBA00022737"/>
    </source>
</evidence>
<accession>A0A7W5DPF2</accession>
<feature type="repeat" description="TPR" evidence="3">
    <location>
        <begin position="588"/>
        <end position="621"/>
    </location>
</feature>
<dbReference type="GO" id="GO:0046813">
    <property type="term" value="P:receptor-mediated virion attachment to host cell"/>
    <property type="evidence" value="ECO:0007669"/>
    <property type="project" value="TreeGrafter"/>
</dbReference>
<feature type="repeat" description="TPR" evidence="3">
    <location>
        <begin position="496"/>
        <end position="529"/>
    </location>
</feature>
<dbReference type="AlphaFoldDB" id="A0A7W5DPF2"/>
<protein>
    <submittedName>
        <fullName evidence="6">Tetratricopeptide (TPR) repeat protein</fullName>
    </submittedName>
</protein>
<evidence type="ECO:0000256" key="3">
    <source>
        <dbReference type="PROSITE-ProRule" id="PRU00339"/>
    </source>
</evidence>
<feature type="region of interest" description="Disordered" evidence="4">
    <location>
        <begin position="360"/>
        <end position="379"/>
    </location>
</feature>
<dbReference type="EMBL" id="JACHYB010000001">
    <property type="protein sequence ID" value="MBB3186659.1"/>
    <property type="molecule type" value="Genomic_DNA"/>
</dbReference>
<feature type="repeat" description="TPR" evidence="3">
    <location>
        <begin position="92"/>
        <end position="125"/>
    </location>
</feature>
<feature type="repeat" description="TPR" evidence="3">
    <location>
        <begin position="263"/>
        <end position="296"/>
    </location>
</feature>
<keyword evidence="5" id="KW-0732">Signal</keyword>
<dbReference type="SUPFAM" id="SSF48452">
    <property type="entry name" value="TPR-like"/>
    <property type="match status" value="2"/>
</dbReference>
<sequence length="670" mass="75854">MKIKLLGFLLLIIPFSGVSAQINTDRVMAIGQNALYFQDYVLAIQYFNQVIAAKPYLPEPYFYRAIAKIQLEDYLGAEADCSSALQLNPFMPGAYYARAFARVKLNDLKDAESDLAKSLEYNPDNPDLLRIRIWVYELEKKYDQALTDISTLIKQNKGEDSQLAMDKGQILLEKGDTLGAMHSFTTAVTIDSTKSYVWSALGTLRLQMHDNTDALHDLNKAIALKSTYAGDYINRGLLDYWNKNYRGAFADYDKAIELDDQSLTAHFNRGMLRTEVGDLNNAILDFDKVIQLAPQNYDAYYQRAMAETQTGALSQAIQDFTKIIERYPDFPPAYWGRAHAKQLMHDDKGAYLDQEMAQKLEKDKPKEPKKPDVNTSAKIAANKPAEAKAAIFNSVLARTGKSSNDSQGEIRGAIQNINVDITNEPNFVLSFYSKENPLKRLNYFYEGLDMFNRQNDLSAPLKITNNEIALTSDMAQVHFAAIKSLTTQIDADSTNAVEYFIRGINYATVQDYANALNDFSHAIKLNPRFMLAYFCRANTLYKLLDFKMNNPDPNAPKDKELLDKIYKHDFDVILEDYNKTIDLAPKFAFSYFNEGNLLSQEKDFQTAIDNFTQAIKLQPDFAEAYYNRGLAYLYINDTKDGVADLSKAGELGIYQAYNVMKRIAESSSGQ</sequence>
<feature type="compositionally biased region" description="Basic and acidic residues" evidence="4">
    <location>
        <begin position="360"/>
        <end position="372"/>
    </location>
</feature>
<dbReference type="PANTHER" id="PTHR44858">
    <property type="entry name" value="TETRATRICOPEPTIDE REPEAT PROTEIN 6"/>
    <property type="match status" value="1"/>
</dbReference>